<dbReference type="Proteomes" id="UP000195569">
    <property type="component" value="Unassembled WGS sequence"/>
</dbReference>
<protein>
    <submittedName>
        <fullName evidence="2">Uncharacterized protein</fullName>
    </submittedName>
</protein>
<keyword evidence="3" id="KW-1185">Reference proteome</keyword>
<dbReference type="AlphaFoldDB" id="A0A1N7RXN6"/>
<sequence length="61" mass="6801">MLKVPCGYSLAAQTVWLESYAQNAVESWGDAKHEFSGGVRAADSGRQPTRTRFSNRLDVRK</sequence>
<comment type="caution">
    <text evidence="2">The sequence shown here is derived from an EMBL/GenBank/DDBJ whole genome shotgun (WGS) entry which is preliminary data.</text>
</comment>
<accession>A0A1N7RXN6</accession>
<evidence type="ECO:0000256" key="1">
    <source>
        <dbReference type="SAM" id="MobiDB-lite"/>
    </source>
</evidence>
<evidence type="ECO:0000313" key="3">
    <source>
        <dbReference type="Proteomes" id="UP000195569"/>
    </source>
</evidence>
<organism evidence="2 3">
    <name type="scientific">Paraburkholderia piptadeniae</name>
    <dbReference type="NCBI Taxonomy" id="1701573"/>
    <lineage>
        <taxon>Bacteria</taxon>
        <taxon>Pseudomonadati</taxon>
        <taxon>Pseudomonadota</taxon>
        <taxon>Betaproteobacteria</taxon>
        <taxon>Burkholderiales</taxon>
        <taxon>Burkholderiaceae</taxon>
        <taxon>Paraburkholderia</taxon>
    </lineage>
</organism>
<gene>
    <name evidence="2" type="ORF">BN2476_230033</name>
</gene>
<dbReference type="EMBL" id="CYGY02000023">
    <property type="protein sequence ID" value="SIT39484.1"/>
    <property type="molecule type" value="Genomic_DNA"/>
</dbReference>
<reference evidence="2" key="1">
    <citation type="submission" date="2016-12" db="EMBL/GenBank/DDBJ databases">
        <authorList>
            <person name="Moulin L."/>
        </authorList>
    </citation>
    <scope>NUCLEOTIDE SEQUENCE [LARGE SCALE GENOMIC DNA]</scope>
    <source>
        <strain evidence="2">STM 7183</strain>
    </source>
</reference>
<proteinExistence type="predicted"/>
<name>A0A1N7RXN6_9BURK</name>
<evidence type="ECO:0000313" key="2">
    <source>
        <dbReference type="EMBL" id="SIT39484.1"/>
    </source>
</evidence>
<feature type="region of interest" description="Disordered" evidence="1">
    <location>
        <begin position="38"/>
        <end position="61"/>
    </location>
</feature>